<organism evidence="1 2">
    <name type="scientific">Clostridium botulinum</name>
    <dbReference type="NCBI Taxonomy" id="1491"/>
    <lineage>
        <taxon>Bacteria</taxon>
        <taxon>Bacillati</taxon>
        <taxon>Bacillota</taxon>
        <taxon>Clostridia</taxon>
        <taxon>Eubacteriales</taxon>
        <taxon>Clostridiaceae</taxon>
        <taxon>Clostridium</taxon>
    </lineage>
</organism>
<comment type="caution">
    <text evidence="1">The sequence shown here is derived from an EMBL/GenBank/DDBJ whole genome shotgun (WGS) entry which is preliminary data.</text>
</comment>
<gene>
    <name evidence="1" type="ORF">EXM42_03425</name>
</gene>
<name>A0A6M0SVA6_CLOBO</name>
<dbReference type="EMBL" id="SGJP01000005">
    <property type="protein sequence ID" value="NFA59478.1"/>
    <property type="molecule type" value="Genomic_DNA"/>
</dbReference>
<accession>A0A6M0SVA6</accession>
<protein>
    <submittedName>
        <fullName evidence="1">Uncharacterized protein</fullName>
    </submittedName>
</protein>
<sequence length="61" mass="6944">MEEFIKELSIETHLSYKNAKLLVGYINSKVGNLETAHKLYSTDGVRGLEIYAQQLKLGIKF</sequence>
<dbReference type="Proteomes" id="UP000473089">
    <property type="component" value="Unassembled WGS sequence"/>
</dbReference>
<evidence type="ECO:0000313" key="2">
    <source>
        <dbReference type="Proteomes" id="UP000473089"/>
    </source>
</evidence>
<evidence type="ECO:0000313" key="1">
    <source>
        <dbReference type="EMBL" id="NFA59478.1"/>
    </source>
</evidence>
<reference evidence="1 2" key="1">
    <citation type="submission" date="2019-02" db="EMBL/GenBank/DDBJ databases">
        <title>Genome sequencing of Clostridium botulinum clinical isolates.</title>
        <authorList>
            <person name="Brunt J."/>
            <person name="Van Vliet A.H.M."/>
            <person name="Stringer S.C."/>
            <person name="Grant K.A."/>
            <person name="Carter A.C."/>
            <person name="Peck M.W."/>
        </authorList>
    </citation>
    <scope>NUCLEOTIDE SEQUENCE [LARGE SCALE GENOMIC DNA]</scope>
    <source>
        <strain evidence="1 2">R1125/03</strain>
    </source>
</reference>
<proteinExistence type="predicted"/>
<dbReference type="AlphaFoldDB" id="A0A6M0SVA6"/>